<organism evidence="9 10">
    <name type="scientific">Leptospira kirschneri str. 200802841</name>
    <dbReference type="NCBI Taxonomy" id="1193047"/>
    <lineage>
        <taxon>Bacteria</taxon>
        <taxon>Pseudomonadati</taxon>
        <taxon>Spirochaetota</taxon>
        <taxon>Spirochaetia</taxon>
        <taxon>Leptospirales</taxon>
        <taxon>Leptospiraceae</taxon>
        <taxon>Leptospira</taxon>
    </lineage>
</organism>
<dbReference type="RefSeq" id="WP_004767698.1">
    <property type="nucleotide sequence ID" value="NZ_AKWH02000018.1"/>
</dbReference>
<sequence length="477" mass="54154">MTNYLTDQELISSTEEELTPREIVAKLDEHIISQKNAKKAVAIALRNRTRRKKLDPEMREEIYPKNIIMIGPTGVGKTEIARRLSKLCGAPFLKVEATKYTEVGYVGRDVESMIRDLAIISMNLVKQEFRTKVEETAKQKAEEVLLDILLPFPGENKHGSTHQITGSSQFTEEEDRKTHFLETREFMRKKLKAGKLDDQEVELDLPNPSVSQVPMLQVFGAGNLDDLDNQLQNVLGDILPKKNKKRKLKIPEALKALEESEAEKLLDPDKVQREALRRVEEMGIIFLDEIDKIAGREGKNGADVSREGVQRDLLPIVEGATVNTKIGPVKTDHILFIAAGAFHMTKPSDLIPELQGRFPIRVELEKLSREDFEKILTAPRSSLTRQYEALLSTDGIQLEFSSEGIQEIARIAYDMNEKHENIGARRLNTILERLLEEVSFEGPDLPENQRKVRIDGKYVTDRLQGVIQNKDLSQYIL</sequence>
<dbReference type="SMART" id="SM00382">
    <property type="entry name" value="AAA"/>
    <property type="match status" value="1"/>
</dbReference>
<evidence type="ECO:0000313" key="10">
    <source>
        <dbReference type="Proteomes" id="UP000006339"/>
    </source>
</evidence>
<dbReference type="InterPro" id="IPR004491">
    <property type="entry name" value="HslU"/>
</dbReference>
<dbReference type="SUPFAM" id="SSF52540">
    <property type="entry name" value="P-loop containing nucleoside triphosphate hydrolases"/>
    <property type="match status" value="1"/>
</dbReference>
<dbReference type="InterPro" id="IPR003959">
    <property type="entry name" value="ATPase_AAA_core"/>
</dbReference>
<feature type="binding site" evidence="6">
    <location>
        <position position="353"/>
    </location>
    <ligand>
        <name>ATP</name>
        <dbReference type="ChEBI" id="CHEBI:30616"/>
    </ligand>
</feature>
<comment type="subcellular location">
    <subcellularLocation>
        <location evidence="6">Cytoplasm</location>
    </subcellularLocation>
</comment>
<protein>
    <recommendedName>
        <fullName evidence="6">ATP-dependent protease ATPase subunit HslU</fullName>
    </recommendedName>
    <alternativeName>
        <fullName evidence="6">Unfoldase HslU</fullName>
    </alternativeName>
</protein>
<evidence type="ECO:0000256" key="1">
    <source>
        <dbReference type="ARBA" id="ARBA00009771"/>
    </source>
</evidence>
<dbReference type="Pfam" id="PF07724">
    <property type="entry name" value="AAA_2"/>
    <property type="match status" value="1"/>
</dbReference>
<dbReference type="InterPro" id="IPR050052">
    <property type="entry name" value="ATP-dep_Clp_protease_ClpX"/>
</dbReference>
<keyword evidence="9" id="KW-0645">Protease</keyword>
<feature type="binding site" evidence="6">
    <location>
        <position position="425"/>
    </location>
    <ligand>
        <name>ATP</name>
        <dbReference type="ChEBI" id="CHEBI:30616"/>
    </ligand>
</feature>
<dbReference type="GO" id="GO:0008233">
    <property type="term" value="F:peptidase activity"/>
    <property type="evidence" value="ECO:0007669"/>
    <property type="project" value="UniProtKB-KW"/>
</dbReference>
<keyword evidence="5 6" id="KW-0143">Chaperone</keyword>
<gene>
    <name evidence="6 9" type="primary">hslU</name>
    <name evidence="9" type="ORF">LEP1GSC131_2524</name>
</gene>
<feature type="binding site" evidence="6">
    <location>
        <position position="288"/>
    </location>
    <ligand>
        <name>ATP</name>
        <dbReference type="ChEBI" id="CHEBI:30616"/>
    </ligand>
</feature>
<dbReference type="NCBIfam" id="TIGR00390">
    <property type="entry name" value="hslU"/>
    <property type="match status" value="1"/>
</dbReference>
<feature type="domain" description="Clp ATPase C-terminal" evidence="8">
    <location>
        <begin position="367"/>
        <end position="465"/>
    </location>
</feature>
<dbReference type="InterPro" id="IPR019489">
    <property type="entry name" value="Clp_ATPase_C"/>
</dbReference>
<comment type="caution">
    <text evidence="9">The sequence shown here is derived from an EMBL/GenBank/DDBJ whole genome shotgun (WGS) entry which is preliminary data.</text>
</comment>
<dbReference type="PANTHER" id="PTHR48102">
    <property type="entry name" value="ATP-DEPENDENT CLP PROTEASE ATP-BINDING SUBUNIT CLPX-LIKE, MITOCHONDRIAL-RELATED"/>
    <property type="match status" value="1"/>
</dbReference>
<evidence type="ECO:0000313" key="9">
    <source>
        <dbReference type="EMBL" id="EKO52697.1"/>
    </source>
</evidence>
<comment type="function">
    <text evidence="6">ATPase subunit of a proteasome-like degradation complex; this subunit has chaperone activity. The binding of ATP and its subsequent hydrolysis by HslU are essential for unfolding of protein substrates subsequently hydrolyzed by HslV. HslU recognizes the N-terminal part of its protein substrates and unfolds these before they are guided to HslV for hydrolysis.</text>
</comment>
<evidence type="ECO:0000256" key="3">
    <source>
        <dbReference type="ARBA" id="ARBA00022741"/>
    </source>
</evidence>
<dbReference type="GO" id="GO:0016887">
    <property type="term" value="F:ATP hydrolysis activity"/>
    <property type="evidence" value="ECO:0007669"/>
    <property type="project" value="InterPro"/>
</dbReference>
<feature type="binding site" evidence="6">
    <location>
        <begin position="74"/>
        <end position="79"/>
    </location>
    <ligand>
        <name>ATP</name>
        <dbReference type="ChEBI" id="CHEBI:30616"/>
    </ligand>
</feature>
<dbReference type="CDD" id="cd19498">
    <property type="entry name" value="RecA-like_HslU"/>
    <property type="match status" value="1"/>
</dbReference>
<dbReference type="Proteomes" id="UP000006339">
    <property type="component" value="Unassembled WGS sequence"/>
</dbReference>
<dbReference type="EMBL" id="AKWH02000018">
    <property type="protein sequence ID" value="EKO52697.1"/>
    <property type="molecule type" value="Genomic_DNA"/>
</dbReference>
<evidence type="ECO:0000256" key="6">
    <source>
        <dbReference type="HAMAP-Rule" id="MF_00249"/>
    </source>
</evidence>
<dbReference type="Pfam" id="PF07728">
    <property type="entry name" value="AAA_5"/>
    <property type="match status" value="1"/>
</dbReference>
<dbReference type="InterPro" id="IPR011704">
    <property type="entry name" value="ATPase_dyneun-rel_AAA"/>
</dbReference>
<feature type="binding site" evidence="6">
    <location>
        <position position="32"/>
    </location>
    <ligand>
        <name>ATP</name>
        <dbReference type="ChEBI" id="CHEBI:30616"/>
    </ligand>
</feature>
<dbReference type="InterPro" id="IPR003593">
    <property type="entry name" value="AAA+_ATPase"/>
</dbReference>
<dbReference type="Gene3D" id="3.40.50.300">
    <property type="entry name" value="P-loop containing nucleotide triphosphate hydrolases"/>
    <property type="match status" value="2"/>
</dbReference>
<evidence type="ECO:0000256" key="5">
    <source>
        <dbReference type="ARBA" id="ARBA00023186"/>
    </source>
</evidence>
<evidence type="ECO:0000259" key="8">
    <source>
        <dbReference type="SMART" id="SM01086"/>
    </source>
</evidence>
<dbReference type="GO" id="GO:0043335">
    <property type="term" value="P:protein unfolding"/>
    <property type="evidence" value="ECO:0007669"/>
    <property type="project" value="UniProtKB-UniRule"/>
</dbReference>
<dbReference type="NCBIfam" id="NF003544">
    <property type="entry name" value="PRK05201.1"/>
    <property type="match status" value="1"/>
</dbReference>
<keyword evidence="4 6" id="KW-0067">ATP-binding</keyword>
<keyword evidence="9" id="KW-0378">Hydrolase</keyword>
<dbReference type="HAMAP" id="MF_00249">
    <property type="entry name" value="HslU"/>
    <property type="match status" value="1"/>
</dbReference>
<dbReference type="InterPro" id="IPR027417">
    <property type="entry name" value="P-loop_NTPase"/>
</dbReference>
<comment type="subunit">
    <text evidence="6">A double ring-shaped homohexamer of HslV is capped on each side by a ring-shaped HslU homohexamer. The assembly of the HslU/HslV complex is dependent on binding of ATP.</text>
</comment>
<dbReference type="GO" id="GO:0005524">
    <property type="term" value="F:ATP binding"/>
    <property type="evidence" value="ECO:0007669"/>
    <property type="project" value="UniProtKB-UniRule"/>
</dbReference>
<name>A0A828Y6L3_9LEPT</name>
<evidence type="ECO:0000259" key="7">
    <source>
        <dbReference type="SMART" id="SM00382"/>
    </source>
</evidence>
<keyword evidence="2 6" id="KW-0963">Cytoplasm</keyword>
<dbReference type="SMART" id="SM01086">
    <property type="entry name" value="ClpB_D2-small"/>
    <property type="match status" value="1"/>
</dbReference>
<dbReference type="GO" id="GO:0009376">
    <property type="term" value="C:HslUV protease complex"/>
    <property type="evidence" value="ECO:0007669"/>
    <property type="project" value="UniProtKB-UniRule"/>
</dbReference>
<dbReference type="PANTHER" id="PTHR48102:SF3">
    <property type="entry name" value="ATP-DEPENDENT PROTEASE ATPASE SUBUNIT HSLU"/>
    <property type="match status" value="1"/>
</dbReference>
<dbReference type="AlphaFoldDB" id="A0A828Y6L3"/>
<dbReference type="Gene3D" id="1.10.8.60">
    <property type="match status" value="1"/>
</dbReference>
<keyword evidence="3 6" id="KW-0547">Nucleotide-binding</keyword>
<evidence type="ECO:0000256" key="2">
    <source>
        <dbReference type="ARBA" id="ARBA00022490"/>
    </source>
</evidence>
<dbReference type="Pfam" id="PF10431">
    <property type="entry name" value="ClpB_D2-small"/>
    <property type="match status" value="1"/>
</dbReference>
<dbReference type="GO" id="GO:0036402">
    <property type="term" value="F:proteasome-activating activity"/>
    <property type="evidence" value="ECO:0007669"/>
    <property type="project" value="UniProtKB-UniRule"/>
</dbReference>
<feature type="domain" description="AAA+ ATPase" evidence="7">
    <location>
        <begin position="63"/>
        <end position="368"/>
    </location>
</feature>
<accession>A0A828Y6L3</accession>
<reference evidence="9" key="1">
    <citation type="submission" date="2012-10" db="EMBL/GenBank/DDBJ databases">
        <authorList>
            <person name="Harkins D.M."/>
            <person name="Durkin A.S."/>
            <person name="Brinkac L.M."/>
            <person name="Selengut J.D."/>
            <person name="Sanka R."/>
            <person name="DePew J."/>
            <person name="Purushe J."/>
            <person name="Picardeau M."/>
            <person name="Werts C."/>
            <person name="Goarant C."/>
            <person name="Vinetz J.M."/>
            <person name="Sutton G.G."/>
            <person name="Nelson W.C."/>
            <person name="Fouts D.E."/>
        </authorList>
    </citation>
    <scope>NUCLEOTIDE SEQUENCE [LARGE SCALE GENOMIC DNA]</scope>
    <source>
        <strain evidence="9">200802841</strain>
    </source>
</reference>
<comment type="similarity">
    <text evidence="1 6">Belongs to the ClpX chaperone family. HslU subfamily.</text>
</comment>
<keyword evidence="10" id="KW-1185">Reference proteome</keyword>
<evidence type="ECO:0000256" key="4">
    <source>
        <dbReference type="ARBA" id="ARBA00022840"/>
    </source>
</evidence>
<proteinExistence type="inferred from homology"/>